<organism evidence="7 8">
    <name type="scientific">Serinus canaria</name>
    <name type="common">Island canary</name>
    <name type="synonym">Fringilla canaria</name>
    <dbReference type="NCBI Taxonomy" id="9135"/>
    <lineage>
        <taxon>Eukaryota</taxon>
        <taxon>Metazoa</taxon>
        <taxon>Chordata</taxon>
        <taxon>Craniata</taxon>
        <taxon>Vertebrata</taxon>
        <taxon>Euteleostomi</taxon>
        <taxon>Archelosauria</taxon>
        <taxon>Archosauria</taxon>
        <taxon>Dinosauria</taxon>
        <taxon>Saurischia</taxon>
        <taxon>Theropoda</taxon>
        <taxon>Coelurosauria</taxon>
        <taxon>Aves</taxon>
        <taxon>Neognathae</taxon>
        <taxon>Neoaves</taxon>
        <taxon>Telluraves</taxon>
        <taxon>Australaves</taxon>
        <taxon>Passeriformes</taxon>
        <taxon>Passeroidea</taxon>
        <taxon>Fringillidae</taxon>
        <taxon>Carduelinae</taxon>
        <taxon>Serinus</taxon>
    </lineage>
</organism>
<evidence type="ECO:0000256" key="2">
    <source>
        <dbReference type="ARBA" id="ARBA00023015"/>
    </source>
</evidence>
<evidence type="ECO:0000313" key="8">
    <source>
        <dbReference type="Proteomes" id="UP000694409"/>
    </source>
</evidence>
<name>A0A8C9L3D3_SERCA</name>
<keyword evidence="2 5" id="KW-0805">Transcription regulation</keyword>
<dbReference type="GeneTree" id="ENSGT00940000155115"/>
<dbReference type="InterPro" id="IPR003316">
    <property type="entry name" value="E2F_WHTH_DNA-bd_dom"/>
</dbReference>
<reference evidence="7" key="2">
    <citation type="submission" date="2025-09" db="UniProtKB">
        <authorList>
            <consortium name="Ensembl"/>
        </authorList>
    </citation>
    <scope>IDENTIFICATION</scope>
</reference>
<dbReference type="GO" id="GO:0000981">
    <property type="term" value="F:DNA-binding transcription factor activity, RNA polymerase II-specific"/>
    <property type="evidence" value="ECO:0007669"/>
    <property type="project" value="TreeGrafter"/>
</dbReference>
<dbReference type="InterPro" id="IPR036390">
    <property type="entry name" value="WH_DNA-bd_sf"/>
</dbReference>
<evidence type="ECO:0000259" key="6">
    <source>
        <dbReference type="SMART" id="SM01372"/>
    </source>
</evidence>
<feature type="domain" description="E2F/DP family winged-helix DNA-binding" evidence="6">
    <location>
        <begin position="8"/>
        <end position="72"/>
    </location>
</feature>
<dbReference type="Gene3D" id="1.10.10.10">
    <property type="entry name" value="Winged helix-like DNA-binding domain superfamily/Winged helix DNA-binding domain"/>
    <property type="match status" value="1"/>
</dbReference>
<keyword evidence="4 5" id="KW-0804">Transcription</keyword>
<evidence type="ECO:0000313" key="7">
    <source>
        <dbReference type="Ensembl" id="ENSSCAP00000000914.1"/>
    </source>
</evidence>
<dbReference type="Ensembl" id="ENSSCAT00000001036.1">
    <property type="protein sequence ID" value="ENSSCAP00000000914.1"/>
    <property type="gene ID" value="ENSSCAG00000000763.1"/>
</dbReference>
<dbReference type="PANTHER" id="PTHR12081:SF44">
    <property type="entry name" value="TRANSCRIPTION FACTOR E2F3"/>
    <property type="match status" value="1"/>
</dbReference>
<dbReference type="SMART" id="SM01372">
    <property type="entry name" value="E2F_TDP"/>
    <property type="match status" value="1"/>
</dbReference>
<accession>A0A8C9L3D3</accession>
<dbReference type="Proteomes" id="UP000694409">
    <property type="component" value="Unassembled WGS sequence"/>
</dbReference>
<dbReference type="InterPro" id="IPR015633">
    <property type="entry name" value="E2F"/>
</dbReference>
<keyword evidence="8" id="KW-1185">Reference proteome</keyword>
<dbReference type="AlphaFoldDB" id="A0A8C9L3D3"/>
<dbReference type="FunFam" id="1.10.10.10:FF:000008">
    <property type="entry name" value="E2F transcription factor 1"/>
    <property type="match status" value="1"/>
</dbReference>
<sequence>AAEVGATRYDTSLGLLTKKFIQLLSQSPDGVLDLNRAAEVLKVQKRRIYDITNVLEVFIILSHPCWLISLSQGRHKRKYFKQVCKEVPNAPIYAF</sequence>
<proteinExistence type="inferred from homology"/>
<comment type="similarity">
    <text evidence="1 5">Belongs to the E2F/DP family.</text>
</comment>
<evidence type="ECO:0000256" key="5">
    <source>
        <dbReference type="RuleBase" id="RU003796"/>
    </source>
</evidence>
<evidence type="ECO:0000256" key="3">
    <source>
        <dbReference type="ARBA" id="ARBA00023125"/>
    </source>
</evidence>
<dbReference type="InterPro" id="IPR036388">
    <property type="entry name" value="WH-like_DNA-bd_sf"/>
</dbReference>
<comment type="subcellular location">
    <subcellularLocation>
        <location evidence="5">Nucleus</location>
    </subcellularLocation>
</comment>
<evidence type="ECO:0000256" key="4">
    <source>
        <dbReference type="ARBA" id="ARBA00023163"/>
    </source>
</evidence>
<dbReference type="GO" id="GO:0000978">
    <property type="term" value="F:RNA polymerase II cis-regulatory region sequence-specific DNA binding"/>
    <property type="evidence" value="ECO:0007669"/>
    <property type="project" value="InterPro"/>
</dbReference>
<keyword evidence="3 5" id="KW-0238">DNA-binding</keyword>
<dbReference type="PANTHER" id="PTHR12081">
    <property type="entry name" value="TRANSCRIPTION FACTOR E2F"/>
    <property type="match status" value="1"/>
</dbReference>
<dbReference type="GO" id="GO:0090575">
    <property type="term" value="C:RNA polymerase II transcription regulator complex"/>
    <property type="evidence" value="ECO:0007669"/>
    <property type="project" value="TreeGrafter"/>
</dbReference>
<protein>
    <recommendedName>
        <fullName evidence="6">E2F/DP family winged-helix DNA-binding domain-containing protein</fullName>
    </recommendedName>
</protein>
<dbReference type="Pfam" id="PF02319">
    <property type="entry name" value="WHD_E2F_TDP"/>
    <property type="match status" value="1"/>
</dbReference>
<keyword evidence="5" id="KW-0539">Nucleus</keyword>
<dbReference type="SUPFAM" id="SSF46785">
    <property type="entry name" value="Winged helix' DNA-binding domain"/>
    <property type="match status" value="1"/>
</dbReference>
<evidence type="ECO:0000256" key="1">
    <source>
        <dbReference type="ARBA" id="ARBA00010940"/>
    </source>
</evidence>
<reference evidence="7" key="1">
    <citation type="submission" date="2025-08" db="UniProtKB">
        <authorList>
            <consortium name="Ensembl"/>
        </authorList>
    </citation>
    <scope>IDENTIFICATION</scope>
</reference>